<proteinExistence type="predicted"/>
<protein>
    <submittedName>
        <fullName evidence="2">Uncharacterized protein</fullName>
    </submittedName>
</protein>
<feature type="region of interest" description="Disordered" evidence="1">
    <location>
        <begin position="41"/>
        <end position="75"/>
    </location>
</feature>
<evidence type="ECO:0000256" key="1">
    <source>
        <dbReference type="SAM" id="MobiDB-lite"/>
    </source>
</evidence>
<reference evidence="2 3" key="1">
    <citation type="submission" date="2017-10" db="EMBL/GenBank/DDBJ databases">
        <title>Comparative genomics in systemic dimorphic fungi from Ajellomycetaceae.</title>
        <authorList>
            <person name="Munoz J.F."/>
            <person name="Mcewen J.G."/>
            <person name="Clay O.K."/>
            <person name="Cuomo C.A."/>
        </authorList>
    </citation>
    <scope>NUCLEOTIDE SEQUENCE [LARGE SCALE GENOMIC DNA]</scope>
    <source>
        <strain evidence="2 3">UAMH5409</strain>
    </source>
</reference>
<name>A0A2B7XHH9_9EURO</name>
<keyword evidence="3" id="KW-1185">Reference proteome</keyword>
<accession>A0A2B7XHH9</accession>
<dbReference type="EMBL" id="PDNB01000104">
    <property type="protein sequence ID" value="PGH08107.1"/>
    <property type="molecule type" value="Genomic_DNA"/>
</dbReference>
<evidence type="ECO:0000313" key="2">
    <source>
        <dbReference type="EMBL" id="PGH08107.1"/>
    </source>
</evidence>
<feature type="compositionally biased region" description="Basic and acidic residues" evidence="1">
    <location>
        <begin position="48"/>
        <end position="59"/>
    </location>
</feature>
<evidence type="ECO:0000313" key="3">
    <source>
        <dbReference type="Proteomes" id="UP000223968"/>
    </source>
</evidence>
<sequence>MDQAKTGVTGILASRKLGVGEKSEESKTQKMTLLFQLLGWVGGEDNGDQNRDREERRDNPGSAPGSAPEPPCTSIFLGHGTEDAWVKVELGGQAYKLLVEMGRPVE</sequence>
<gene>
    <name evidence="2" type="ORF">AJ79_06107</name>
</gene>
<dbReference type="Proteomes" id="UP000223968">
    <property type="component" value="Unassembled WGS sequence"/>
</dbReference>
<organism evidence="2 3">
    <name type="scientific">Helicocarpus griseus UAMH5409</name>
    <dbReference type="NCBI Taxonomy" id="1447875"/>
    <lineage>
        <taxon>Eukaryota</taxon>
        <taxon>Fungi</taxon>
        <taxon>Dikarya</taxon>
        <taxon>Ascomycota</taxon>
        <taxon>Pezizomycotina</taxon>
        <taxon>Eurotiomycetes</taxon>
        <taxon>Eurotiomycetidae</taxon>
        <taxon>Onygenales</taxon>
        <taxon>Ajellomycetaceae</taxon>
        <taxon>Helicocarpus</taxon>
    </lineage>
</organism>
<dbReference type="OrthoDB" id="2418081at2759"/>
<comment type="caution">
    <text evidence="2">The sequence shown here is derived from an EMBL/GenBank/DDBJ whole genome shotgun (WGS) entry which is preliminary data.</text>
</comment>
<dbReference type="AlphaFoldDB" id="A0A2B7XHH9"/>